<name>A0ABR2GZ31_9EUKA</name>
<accession>A0ABR2GZ31</accession>
<gene>
    <name evidence="8" type="ORF">M9Y10_032923</name>
</gene>
<evidence type="ECO:0000259" key="7">
    <source>
        <dbReference type="PROSITE" id="PS50011"/>
    </source>
</evidence>
<keyword evidence="9" id="KW-1185">Reference proteome</keyword>
<dbReference type="PANTHER" id="PTHR23257:SF779">
    <property type="entry name" value="PROTEIN KINASE SUPERFAMILY PROTEIN"/>
    <property type="match status" value="1"/>
</dbReference>
<reference evidence="8 9" key="1">
    <citation type="submission" date="2024-04" db="EMBL/GenBank/DDBJ databases">
        <title>Tritrichomonas musculus Genome.</title>
        <authorList>
            <person name="Alves-Ferreira E."/>
            <person name="Grigg M."/>
            <person name="Lorenzi H."/>
            <person name="Galac M."/>
        </authorList>
    </citation>
    <scope>NUCLEOTIDE SEQUENCE [LARGE SCALE GENOMIC DNA]</scope>
    <source>
        <strain evidence="8 9">EAF2021</strain>
    </source>
</reference>
<dbReference type="SMART" id="SM00220">
    <property type="entry name" value="S_TKc"/>
    <property type="match status" value="1"/>
</dbReference>
<protein>
    <recommendedName>
        <fullName evidence="7">Protein kinase domain-containing protein</fullName>
    </recommendedName>
</protein>
<feature type="repeat" description="RCC1" evidence="3">
    <location>
        <begin position="245"/>
        <end position="297"/>
    </location>
</feature>
<dbReference type="InterPro" id="IPR000719">
    <property type="entry name" value="Prot_kinase_dom"/>
</dbReference>
<evidence type="ECO:0000313" key="8">
    <source>
        <dbReference type="EMBL" id="KAK8838881.1"/>
    </source>
</evidence>
<dbReference type="PROSITE" id="PS00108">
    <property type="entry name" value="PROTEIN_KINASE_ST"/>
    <property type="match status" value="1"/>
</dbReference>
<sequence length="864" mass="97007">MYLCGLNENFQLGEKSNTNNLGGSSCISPLCNSNLDVSSLLSYSINSEHSVNITKEKSGFAIGNNEGFRIIESLPEGEIDQISEIIFRKPNGNQCHFLSAVCGNFYTLYLISGDEGENNQLAYVYRETSTPLFLNLSGHNPKYLFGGENVSAVIDSEGIIYIITKNIFTSHVTTVKPSILPNSEKAVCVACCNSYVVALSENGKVFMTMLENEELSFAPVEELDNKEVIQISGTSDHCFAVCKNGQVFGYGSNSQGRLGIGTDTFNASEFIQILPLNEYKITFASAGWNHSLFITSEGKVLACGSNYCGQLFLNKNLQNDIFYLPVETMINEDATFCIAGNSLSAVFVGCQPPPNIPNKVVVEFNLGINEVDKNQLIRQLEEKCAALALKNEKLQKTMNQIDDENDALKHELSVLKDRNEKYEANEKYAKEKIIKNKDKLLKLKNIIASQNQKDKSASHQEPSNSNKEEDSLLKDEINSLKAENQSLKNENELLKSKICNLEEQINSLEKEKESLRNENCNLKEQINSLAKEKESLRNDFEEQFNTLMNENDSNKKANNLLAIENISLKKQIDELKGKIKQIDKDKAVKIYDSSIFNTFENAGRIGKGSTAEVFEVVKKDSYALKVFDVKIRSKEEEDDDDEVPVDYKSMKEFIREYEVLNALHHPNIITAYGFFFGDLEHQPAILLELCPCNLKKRIKKLQDHERVQIILEISSAMKAVHEEGLIHRDLKPENILLDKNNHVKLTDFGLCALIDSESQSSRTQMAGTLSFMAPEIILRSKNYNEKIDIYSFGVVVYMILTKGQLPDIGLVEVGAGNQAEIPDTISQFSKELIQKCWSFKASDRPSFAEICEMLQNNLNSIILK</sequence>
<evidence type="ECO:0000256" key="1">
    <source>
        <dbReference type="ARBA" id="ARBA00022741"/>
    </source>
</evidence>
<dbReference type="PROSITE" id="PS50012">
    <property type="entry name" value="RCC1_3"/>
    <property type="match status" value="1"/>
</dbReference>
<dbReference type="Pfam" id="PF00069">
    <property type="entry name" value="Pkinase"/>
    <property type="match status" value="1"/>
</dbReference>
<evidence type="ECO:0000256" key="4">
    <source>
        <dbReference type="PROSITE-ProRule" id="PRU10141"/>
    </source>
</evidence>
<evidence type="ECO:0000313" key="9">
    <source>
        <dbReference type="Proteomes" id="UP001470230"/>
    </source>
</evidence>
<dbReference type="Gene3D" id="6.10.250.3110">
    <property type="match status" value="1"/>
</dbReference>
<dbReference type="PROSITE" id="PS00107">
    <property type="entry name" value="PROTEIN_KINASE_ATP"/>
    <property type="match status" value="1"/>
</dbReference>
<dbReference type="InterPro" id="IPR009091">
    <property type="entry name" value="RCC1/BLIP-II"/>
</dbReference>
<dbReference type="PROSITE" id="PS00626">
    <property type="entry name" value="RCC1_2"/>
    <property type="match status" value="1"/>
</dbReference>
<organism evidence="8 9">
    <name type="scientific">Tritrichomonas musculus</name>
    <dbReference type="NCBI Taxonomy" id="1915356"/>
    <lineage>
        <taxon>Eukaryota</taxon>
        <taxon>Metamonada</taxon>
        <taxon>Parabasalia</taxon>
        <taxon>Tritrichomonadida</taxon>
        <taxon>Tritrichomonadidae</taxon>
        <taxon>Tritrichomonas</taxon>
    </lineage>
</organism>
<dbReference type="InterPro" id="IPR008271">
    <property type="entry name" value="Ser/Thr_kinase_AS"/>
</dbReference>
<proteinExistence type="predicted"/>
<dbReference type="Pfam" id="PF13540">
    <property type="entry name" value="RCC1_2"/>
    <property type="match status" value="2"/>
</dbReference>
<dbReference type="InterPro" id="IPR050167">
    <property type="entry name" value="Ser_Thr_protein_kinase"/>
</dbReference>
<dbReference type="Gene3D" id="2.130.10.30">
    <property type="entry name" value="Regulator of chromosome condensation 1/beta-lactamase-inhibitor protein II"/>
    <property type="match status" value="2"/>
</dbReference>
<evidence type="ECO:0000256" key="2">
    <source>
        <dbReference type="ARBA" id="ARBA00022840"/>
    </source>
</evidence>
<dbReference type="InterPro" id="IPR017441">
    <property type="entry name" value="Protein_kinase_ATP_BS"/>
</dbReference>
<evidence type="ECO:0000256" key="6">
    <source>
        <dbReference type="SAM" id="MobiDB-lite"/>
    </source>
</evidence>
<dbReference type="Gene3D" id="1.10.510.10">
    <property type="entry name" value="Transferase(Phosphotransferase) domain 1"/>
    <property type="match status" value="1"/>
</dbReference>
<dbReference type="Proteomes" id="UP001470230">
    <property type="component" value="Unassembled WGS sequence"/>
</dbReference>
<feature type="domain" description="Protein kinase" evidence="7">
    <location>
        <begin position="599"/>
        <end position="858"/>
    </location>
</feature>
<dbReference type="EMBL" id="JAPFFF010000054">
    <property type="protein sequence ID" value="KAK8838881.1"/>
    <property type="molecule type" value="Genomic_DNA"/>
</dbReference>
<keyword evidence="1 4" id="KW-0547">Nucleotide-binding</keyword>
<dbReference type="PANTHER" id="PTHR23257">
    <property type="entry name" value="SERINE-THREONINE PROTEIN KINASE"/>
    <property type="match status" value="1"/>
</dbReference>
<feature type="region of interest" description="Disordered" evidence="6">
    <location>
        <begin position="450"/>
        <end position="471"/>
    </location>
</feature>
<dbReference type="InterPro" id="IPR011009">
    <property type="entry name" value="Kinase-like_dom_sf"/>
</dbReference>
<comment type="caution">
    <text evidence="8">The sequence shown here is derived from an EMBL/GenBank/DDBJ whole genome shotgun (WGS) entry which is preliminary data.</text>
</comment>
<feature type="coiled-coil region" evidence="5">
    <location>
        <begin position="377"/>
        <end position="432"/>
    </location>
</feature>
<keyword evidence="2 4" id="KW-0067">ATP-binding</keyword>
<dbReference type="InterPro" id="IPR000408">
    <property type="entry name" value="Reg_chr_condens"/>
</dbReference>
<evidence type="ECO:0000256" key="3">
    <source>
        <dbReference type="PROSITE-ProRule" id="PRU00235"/>
    </source>
</evidence>
<feature type="binding site" evidence="4">
    <location>
        <position position="625"/>
    </location>
    <ligand>
        <name>ATP</name>
        <dbReference type="ChEBI" id="CHEBI:30616"/>
    </ligand>
</feature>
<dbReference type="SUPFAM" id="SSF56112">
    <property type="entry name" value="Protein kinase-like (PK-like)"/>
    <property type="match status" value="1"/>
</dbReference>
<dbReference type="SUPFAM" id="SSF50985">
    <property type="entry name" value="RCC1/BLIP-II"/>
    <property type="match status" value="1"/>
</dbReference>
<dbReference type="PROSITE" id="PS50011">
    <property type="entry name" value="PROTEIN_KINASE_DOM"/>
    <property type="match status" value="1"/>
</dbReference>
<evidence type="ECO:0000256" key="5">
    <source>
        <dbReference type="SAM" id="Coils"/>
    </source>
</evidence>
<keyword evidence="5" id="KW-0175">Coiled coil</keyword>